<evidence type="ECO:0000313" key="2">
    <source>
        <dbReference type="Proteomes" id="UP000076587"/>
    </source>
</evidence>
<accession>A0A162ACM7</accession>
<reference evidence="1 2" key="1">
    <citation type="submission" date="2013-07" db="EMBL/GenBank/DDBJ databases">
        <title>Comparative Genomic and Metabolomic Analysis of Twelve Strains of Pseudoalteromonas luteoviolacea.</title>
        <authorList>
            <person name="Vynne N.G."/>
            <person name="Mansson M."/>
            <person name="Gram L."/>
        </authorList>
    </citation>
    <scope>NUCLEOTIDE SEQUENCE [LARGE SCALE GENOMIC DNA]</scope>
    <source>
        <strain evidence="1 2">NCIMB 1942</strain>
    </source>
</reference>
<dbReference type="EMBL" id="AUXT01000153">
    <property type="protein sequence ID" value="KZN47623.1"/>
    <property type="molecule type" value="Genomic_DNA"/>
</dbReference>
<sequence length="40" mass="4761">MKSTVLWTKKTLALLDKLRNFNFKTANEQATRVNNLYYQP</sequence>
<dbReference type="Proteomes" id="UP000076587">
    <property type="component" value="Unassembled WGS sequence"/>
</dbReference>
<name>A0A162ACM7_9GAMM</name>
<comment type="caution">
    <text evidence="1">The sequence shown here is derived from an EMBL/GenBank/DDBJ whole genome shotgun (WGS) entry which is preliminary data.</text>
</comment>
<proteinExistence type="predicted"/>
<gene>
    <name evidence="1" type="ORF">N482_09385</name>
</gene>
<evidence type="ECO:0000313" key="1">
    <source>
        <dbReference type="EMBL" id="KZN47623.1"/>
    </source>
</evidence>
<dbReference type="PATRIC" id="fig|1365253.3.peg.2295"/>
<organism evidence="1 2">
    <name type="scientific">Pseudoalteromonas luteoviolacea NCIMB 1942</name>
    <dbReference type="NCBI Taxonomy" id="1365253"/>
    <lineage>
        <taxon>Bacteria</taxon>
        <taxon>Pseudomonadati</taxon>
        <taxon>Pseudomonadota</taxon>
        <taxon>Gammaproteobacteria</taxon>
        <taxon>Alteromonadales</taxon>
        <taxon>Pseudoalteromonadaceae</taxon>
        <taxon>Pseudoalteromonas</taxon>
    </lineage>
</organism>
<dbReference type="AlphaFoldDB" id="A0A162ACM7"/>
<protein>
    <submittedName>
        <fullName evidence="1">Uncharacterized protein</fullName>
    </submittedName>
</protein>